<evidence type="ECO:0000313" key="5">
    <source>
        <dbReference type="EMBL" id="PSW09189.1"/>
    </source>
</evidence>
<evidence type="ECO:0000259" key="4">
    <source>
        <dbReference type="Pfam" id="PF02872"/>
    </source>
</evidence>
<dbReference type="InterPro" id="IPR004843">
    <property type="entry name" value="Calcineurin-like_PHP"/>
</dbReference>
<organism evidence="5 6">
    <name type="scientific">Photobacterium rosenbergii</name>
    <dbReference type="NCBI Taxonomy" id="294936"/>
    <lineage>
        <taxon>Bacteria</taxon>
        <taxon>Pseudomonadati</taxon>
        <taxon>Pseudomonadota</taxon>
        <taxon>Gammaproteobacteria</taxon>
        <taxon>Vibrionales</taxon>
        <taxon>Vibrionaceae</taxon>
        <taxon>Photobacterium</taxon>
    </lineage>
</organism>
<dbReference type="GO" id="GO:0030288">
    <property type="term" value="C:outer membrane-bounded periplasmic space"/>
    <property type="evidence" value="ECO:0007669"/>
    <property type="project" value="TreeGrafter"/>
</dbReference>
<dbReference type="SUPFAM" id="SSF56300">
    <property type="entry name" value="Metallo-dependent phosphatases"/>
    <property type="match status" value="1"/>
</dbReference>
<name>A0A2T3N7U9_9GAMM</name>
<dbReference type="PROSITE" id="PS51257">
    <property type="entry name" value="PROKAR_LIPOPROTEIN"/>
    <property type="match status" value="1"/>
</dbReference>
<feature type="domain" description="Calcineurin-like phosphoesterase" evidence="3">
    <location>
        <begin position="62"/>
        <end position="291"/>
    </location>
</feature>
<keyword evidence="2" id="KW-0547">Nucleotide-binding</keyword>
<feature type="chain" id="PRO_5015372414" evidence="2">
    <location>
        <begin position="21"/>
        <end position="732"/>
    </location>
</feature>
<accession>A0A2T3N7U9</accession>
<dbReference type="Gene3D" id="3.60.21.10">
    <property type="match status" value="1"/>
</dbReference>
<dbReference type="InterPro" id="IPR036907">
    <property type="entry name" value="5'-Nucleotdase_C_sf"/>
</dbReference>
<dbReference type="Pfam" id="PF02872">
    <property type="entry name" value="5_nucleotid_C"/>
    <property type="match status" value="1"/>
</dbReference>
<evidence type="ECO:0000313" key="6">
    <source>
        <dbReference type="Proteomes" id="UP000241346"/>
    </source>
</evidence>
<feature type="domain" description="5'-Nucleotidase C-terminal" evidence="4">
    <location>
        <begin position="438"/>
        <end position="592"/>
    </location>
</feature>
<dbReference type="AlphaFoldDB" id="A0A2T3N7U9"/>
<dbReference type="EMBL" id="PYMB01000016">
    <property type="protein sequence ID" value="PSW09189.1"/>
    <property type="molecule type" value="Genomic_DNA"/>
</dbReference>
<dbReference type="GO" id="GO:0009166">
    <property type="term" value="P:nucleotide catabolic process"/>
    <property type="evidence" value="ECO:0007669"/>
    <property type="project" value="InterPro"/>
</dbReference>
<dbReference type="OrthoDB" id="9803927at2"/>
<evidence type="ECO:0000256" key="1">
    <source>
        <dbReference type="ARBA" id="ARBA00022729"/>
    </source>
</evidence>
<sequence>MTKSTIKVAALSAAIVTALAGCNSSSSDNDYTPGISECKTYLPTEPVIVKGDNDQLNRQTISIGATGDMHGRIYAWDYALDAHDRNAGFTKITTLVNEERAKNSNFLLIELGDTVQGNSAELFNSEPVHPVVESMNFMEYDVWVPGNHEFDFERAFLERSIEGFNGAVISSNIIWDTNSAGCNSNGQEIPFLRGYQIFDYNGAKVAVIGLTPANVPVWNASNPDNFKNLDFKDEFTSLEETVDQVIAHYQPDVVIGALHHGRNESHTRGVNEIATKMADKFDVIFMGHEHAEFIEQAYIDGDFTEGMQDISVEGENQQEDKDLSGVYNAETRHEKVKVIEPGKWGWGLATAEIELEKDHNGQWQITDTTLSNRKVDVVEEDVDLQDEMEWVHEKSRRVANEKIGEVQGNFTYSTRGGADEAVSEERHYDGQDLRLYTTIHNAKLADMPLTNLINQIQIMNVEKYADVEVDVSAAALFSDGSNLFNGDDYLKKDSSNLYMYDNRVVAVYMTGKNLKEYMESSYAYFNQYQKGDITVSFNPEIASFYYDIFGGKISFAVDLSEPKGNRIQDLLIDGMPLEEGKKYVVAVNDYRLGDPLLNNGWVEESDVIWDSVDVGTYAIRDMLTEYVAENYTLASKVFESSNWYIKQYGQPNEQGVISRKGEMLETRAGEGKELWQKLKNQQICVVRDQSRSKSISVAVNVNDDSTWFENDNFDENATQEELHEGCNFRNQP</sequence>
<dbReference type="Gene3D" id="3.90.780.10">
    <property type="entry name" value="5'-Nucleotidase, C-terminal domain"/>
    <property type="match status" value="1"/>
</dbReference>
<comment type="similarity">
    <text evidence="2">Belongs to the 5'-nucleotidase family.</text>
</comment>
<keyword evidence="1 2" id="KW-0732">Signal</keyword>
<dbReference type="Pfam" id="PF00149">
    <property type="entry name" value="Metallophos"/>
    <property type="match status" value="1"/>
</dbReference>
<proteinExistence type="inferred from homology"/>
<dbReference type="GO" id="GO:0000166">
    <property type="term" value="F:nucleotide binding"/>
    <property type="evidence" value="ECO:0007669"/>
    <property type="project" value="UniProtKB-KW"/>
</dbReference>
<protein>
    <submittedName>
        <fullName evidence="5">Bifunctional metallophosphatase/5'-nucleotidase</fullName>
    </submittedName>
</protein>
<dbReference type="InterPro" id="IPR029052">
    <property type="entry name" value="Metallo-depent_PP-like"/>
</dbReference>
<dbReference type="PANTHER" id="PTHR11575:SF6">
    <property type="entry name" value="2',3'-CYCLIC-NUCLEOTIDE 2'-PHOSPHODIESTERASE_3'-NUCLEOTIDASE"/>
    <property type="match status" value="1"/>
</dbReference>
<dbReference type="Proteomes" id="UP000241346">
    <property type="component" value="Unassembled WGS sequence"/>
</dbReference>
<comment type="caution">
    <text evidence="5">The sequence shown here is derived from an EMBL/GenBank/DDBJ whole genome shotgun (WGS) entry which is preliminary data.</text>
</comment>
<dbReference type="InterPro" id="IPR008334">
    <property type="entry name" value="5'-Nucleotdase_C"/>
</dbReference>
<evidence type="ECO:0000259" key="3">
    <source>
        <dbReference type="Pfam" id="PF00149"/>
    </source>
</evidence>
<dbReference type="RefSeq" id="WP_107300181.1">
    <property type="nucleotide sequence ID" value="NZ_PYMB01000016.1"/>
</dbReference>
<feature type="signal peptide" evidence="2">
    <location>
        <begin position="1"/>
        <end position="20"/>
    </location>
</feature>
<gene>
    <name evidence="5" type="ORF">C9J01_21425</name>
</gene>
<dbReference type="InterPro" id="IPR006179">
    <property type="entry name" value="5_nucleotidase/apyrase"/>
</dbReference>
<evidence type="ECO:0000256" key="2">
    <source>
        <dbReference type="RuleBase" id="RU362119"/>
    </source>
</evidence>
<dbReference type="GO" id="GO:0016787">
    <property type="term" value="F:hydrolase activity"/>
    <property type="evidence" value="ECO:0007669"/>
    <property type="project" value="UniProtKB-KW"/>
</dbReference>
<reference evidence="5 6" key="1">
    <citation type="submission" date="2018-03" db="EMBL/GenBank/DDBJ databases">
        <title>Whole genome sequencing of Histamine producing bacteria.</title>
        <authorList>
            <person name="Butler K."/>
        </authorList>
    </citation>
    <scope>NUCLEOTIDE SEQUENCE [LARGE SCALE GENOMIC DNA]</scope>
    <source>
        <strain evidence="5 6">DSM 19138</strain>
    </source>
</reference>
<dbReference type="PRINTS" id="PR01607">
    <property type="entry name" value="APYRASEFAMLY"/>
</dbReference>
<dbReference type="SUPFAM" id="SSF55816">
    <property type="entry name" value="5'-nucleotidase (syn. UDP-sugar hydrolase), C-terminal domain"/>
    <property type="match status" value="1"/>
</dbReference>
<keyword evidence="2" id="KW-0378">Hydrolase</keyword>
<dbReference type="PANTHER" id="PTHR11575">
    <property type="entry name" value="5'-NUCLEOTIDASE-RELATED"/>
    <property type="match status" value="1"/>
</dbReference>